<dbReference type="Gene3D" id="3.30.830.10">
    <property type="entry name" value="Metalloenzyme, LuxS/M16 peptidase-like"/>
    <property type="match status" value="4"/>
</dbReference>
<dbReference type="InterPro" id="IPR011249">
    <property type="entry name" value="Metalloenz_LuxS/M16"/>
</dbReference>
<dbReference type="InterPro" id="IPR001431">
    <property type="entry name" value="Pept_M16_Zn_BS"/>
</dbReference>
<dbReference type="InterPro" id="IPR050626">
    <property type="entry name" value="Peptidase_M16"/>
</dbReference>
<evidence type="ECO:0000256" key="2">
    <source>
        <dbReference type="ARBA" id="ARBA00022670"/>
    </source>
</evidence>
<keyword evidence="2" id="KW-0645">Protease</keyword>
<dbReference type="OrthoDB" id="10251424at2759"/>
<reference evidence="11" key="1">
    <citation type="submission" date="2021-05" db="EMBL/GenBank/DDBJ databases">
        <title>A free-living protist that lacks canonical eukaryotic 1 DNA replication and segregation systems.</title>
        <authorList>
            <person name="Salas-Leiva D.E."/>
            <person name="Tromer E.C."/>
            <person name="Curtis B.A."/>
            <person name="Jerlstrom-Hultqvist J."/>
            <person name="Kolisko M."/>
            <person name="Yi Z."/>
            <person name="Salas-Leiva J.S."/>
            <person name="Gallot-Lavallee L."/>
            <person name="Kops G.J.P.L."/>
            <person name="Archibald J.M."/>
            <person name="Simpson A.G.B."/>
            <person name="Roger A.J."/>
        </authorList>
    </citation>
    <scope>NUCLEOTIDE SEQUENCE</scope>
    <source>
        <strain evidence="11">BICM</strain>
    </source>
</reference>
<keyword evidence="6" id="KW-0482">Metalloprotease</keyword>
<keyword evidence="3" id="KW-0479">Metal-binding</keyword>
<comment type="similarity">
    <text evidence="1 7">Belongs to the peptidase M16 family.</text>
</comment>
<dbReference type="SUPFAM" id="SSF63411">
    <property type="entry name" value="LuxS/MPP-like metallohydrolase"/>
    <property type="match status" value="3"/>
</dbReference>
<name>A0A8J6E6T8_9EUKA</name>
<evidence type="ECO:0000313" key="12">
    <source>
        <dbReference type="Proteomes" id="UP000717585"/>
    </source>
</evidence>
<dbReference type="GO" id="GO:0046872">
    <property type="term" value="F:metal ion binding"/>
    <property type="evidence" value="ECO:0007669"/>
    <property type="project" value="UniProtKB-KW"/>
</dbReference>
<feature type="domain" description="Peptidase M16 C-terminal" evidence="10">
    <location>
        <begin position="213"/>
        <end position="395"/>
    </location>
</feature>
<evidence type="ECO:0000256" key="5">
    <source>
        <dbReference type="ARBA" id="ARBA00022833"/>
    </source>
</evidence>
<dbReference type="PROSITE" id="PS00143">
    <property type="entry name" value="INSULINASE"/>
    <property type="match status" value="1"/>
</dbReference>
<dbReference type="GO" id="GO:0006508">
    <property type="term" value="P:proteolysis"/>
    <property type="evidence" value="ECO:0007669"/>
    <property type="project" value="UniProtKB-KW"/>
</dbReference>
<dbReference type="InterPro" id="IPR011765">
    <property type="entry name" value="Pept_M16_N"/>
</dbReference>
<feature type="signal peptide" evidence="8">
    <location>
        <begin position="1"/>
        <end position="22"/>
    </location>
</feature>
<gene>
    <name evidence="11" type="ORF">J8273_8592</name>
</gene>
<evidence type="ECO:0000259" key="10">
    <source>
        <dbReference type="Pfam" id="PF05193"/>
    </source>
</evidence>
<comment type="caution">
    <text evidence="11">The sequence shown here is derived from an EMBL/GenBank/DDBJ whole genome shotgun (WGS) entry which is preliminary data.</text>
</comment>
<feature type="domain" description="Peptidase M16 N-terminal" evidence="9">
    <location>
        <begin position="60"/>
        <end position="188"/>
    </location>
</feature>
<organism evidence="11 12">
    <name type="scientific">Carpediemonas membranifera</name>
    <dbReference type="NCBI Taxonomy" id="201153"/>
    <lineage>
        <taxon>Eukaryota</taxon>
        <taxon>Metamonada</taxon>
        <taxon>Carpediemonas-like organisms</taxon>
        <taxon>Carpediemonas</taxon>
    </lineage>
</organism>
<evidence type="ECO:0000256" key="1">
    <source>
        <dbReference type="ARBA" id="ARBA00007261"/>
    </source>
</evidence>
<dbReference type="PANTHER" id="PTHR43690">
    <property type="entry name" value="NARDILYSIN"/>
    <property type="match status" value="1"/>
</dbReference>
<evidence type="ECO:0000259" key="9">
    <source>
        <dbReference type="Pfam" id="PF00675"/>
    </source>
</evidence>
<proteinExistence type="inferred from homology"/>
<dbReference type="EMBL" id="JAHDYR010000067">
    <property type="protein sequence ID" value="KAG9389905.1"/>
    <property type="molecule type" value="Genomic_DNA"/>
</dbReference>
<dbReference type="Pfam" id="PF05193">
    <property type="entry name" value="Peptidase_M16_C"/>
    <property type="match status" value="2"/>
</dbReference>
<dbReference type="GO" id="GO:0004222">
    <property type="term" value="F:metalloendopeptidase activity"/>
    <property type="evidence" value="ECO:0007669"/>
    <property type="project" value="InterPro"/>
</dbReference>
<evidence type="ECO:0000256" key="4">
    <source>
        <dbReference type="ARBA" id="ARBA00022801"/>
    </source>
</evidence>
<evidence type="ECO:0000256" key="3">
    <source>
        <dbReference type="ARBA" id="ARBA00022723"/>
    </source>
</evidence>
<keyword evidence="4" id="KW-0378">Hydrolase</keyword>
<keyword evidence="5" id="KW-0862">Zinc</keyword>
<evidence type="ECO:0000256" key="7">
    <source>
        <dbReference type="RuleBase" id="RU004447"/>
    </source>
</evidence>
<dbReference type="InterPro" id="IPR007863">
    <property type="entry name" value="Peptidase_M16_C"/>
</dbReference>
<feature type="chain" id="PRO_5035149466" evidence="8">
    <location>
        <begin position="23"/>
        <end position="944"/>
    </location>
</feature>
<dbReference type="PANTHER" id="PTHR43690:SF17">
    <property type="entry name" value="PROTEIN YHJJ"/>
    <property type="match status" value="1"/>
</dbReference>
<dbReference type="AlphaFoldDB" id="A0A8J6E6T8"/>
<evidence type="ECO:0000313" key="11">
    <source>
        <dbReference type="EMBL" id="KAG9389905.1"/>
    </source>
</evidence>
<feature type="domain" description="Peptidase M16 C-terminal" evidence="10">
    <location>
        <begin position="702"/>
        <end position="875"/>
    </location>
</feature>
<keyword evidence="12" id="KW-1185">Reference proteome</keyword>
<dbReference type="Proteomes" id="UP000717585">
    <property type="component" value="Unassembled WGS sequence"/>
</dbReference>
<evidence type="ECO:0000256" key="6">
    <source>
        <dbReference type="ARBA" id="ARBA00023049"/>
    </source>
</evidence>
<evidence type="ECO:0000256" key="8">
    <source>
        <dbReference type="SAM" id="SignalP"/>
    </source>
</evidence>
<dbReference type="Pfam" id="PF00675">
    <property type="entry name" value="Peptidase_M16"/>
    <property type="match status" value="1"/>
</dbReference>
<protein>
    <submittedName>
        <fullName evidence="11">Insulinase (Peptidase family M16)</fullName>
    </submittedName>
</protein>
<keyword evidence="8" id="KW-0732">Signal</keyword>
<accession>A0A8J6E6T8</accession>
<sequence>MHAWIRTLVLHLVLLFVSTSIALFAVQIIGNELYIPWDSSIHVGKLTNGLFYGIMPNYKPEGRISLRLLVDVGSLDELDHQRGLAHFLEHMAFRGSKNFPPNTAVAFFQRLGMSFGEDTNAHTSTEETLFKLDLASNDTAHVSEGLAFMLDLAQNLELNEAEVVSERGVILAETKDRDSAVYRKAVTELAFTHPEALYNERLPIGLEEVVRNATSADLRQFYETWYRPDNMYLAVVGDMNVSVVKAEIEKIFSQLDSNDSEMPEAPDIGTFCRNSPAFEYYSDNELPTPVLDITSCKQTAKSTLHTRHSYRAPMLYAAAVSILNRRLAVLSEQADSAVLHAAAHASFDDPDYSSVMIQVQAAETEWKEALSKTMTVVKHAAANPIQEWELNDVRSEIINQQKRSVAEKSNRHSGSLATSITRALASNTVVPAPETVAEIIISEIAQVSVVSVSTAMREILSLNDWSIFMSGSLGGEDPRLIEGDIAQVLEETLAAPLESGGTRDRQEWAPPLVEGESKIISHEFVEDLEIHMIEFSNNATLNFKHVPYDTGKVSVTVSVPGGALLEPADSPGLAYFTAAVASQSGLGPYSKDSIRSILAGTSAGIGLELSLHDAELRLGHVCSAEDIELQLALLLTGYLEPRLTEDARTAVLKNLAEHEARLPHLLQWPLLNVVRPHLAGNDSRFAFYDVGKLKGYELEYMQEWLQSLARHSAPHITIAGDIAPETAIELVSSTFGRLPALPQKSPAFDSDLTRLEVPTDLGVWSFEVDTADDKAIVHIAWHVPVEYDAFTTRRLNVLAGVLQDRLRVALRDGRGDTYSPSVTLDISEIFGGYAWLTAVVLVSPGVAEAVSADTVAVAQSLASGIEEDEFDRALQPIVTSYRTAEQTLRYWSRTVLPKVHSDPRRLEWARGRLEDLGAMTVESVEQHARCLAQQPSVAVMRPRV</sequence>